<organism evidence="1 2">
    <name type="scientific">Pseudomonas mohnii</name>
    <dbReference type="NCBI Taxonomy" id="395600"/>
    <lineage>
        <taxon>Bacteria</taxon>
        <taxon>Pseudomonadati</taxon>
        <taxon>Pseudomonadota</taxon>
        <taxon>Gammaproteobacteria</taxon>
        <taxon>Pseudomonadales</taxon>
        <taxon>Pseudomonadaceae</taxon>
        <taxon>Pseudomonas</taxon>
    </lineage>
</organism>
<name>A0ABY0XRY2_9PSED</name>
<dbReference type="RefSeq" id="WP_090463525.1">
    <property type="nucleotide sequence ID" value="NZ_FNRV01000001.1"/>
</dbReference>
<protein>
    <submittedName>
        <fullName evidence="1">Uncharacterized protein</fullName>
    </submittedName>
</protein>
<keyword evidence="2" id="KW-1185">Reference proteome</keyword>
<proteinExistence type="predicted"/>
<dbReference type="Proteomes" id="UP000199665">
    <property type="component" value="Unassembled WGS sequence"/>
</dbReference>
<sequence length="73" mass="8432">MYDDAKAQALYAWHELLTNPEDQMNAQEQYDELLRLADNFREKRIIDPEERKTLIGVATLSYARAVEGTICEG</sequence>
<dbReference type="EMBL" id="FNRV01000001">
    <property type="protein sequence ID" value="SEC01238.1"/>
    <property type="molecule type" value="Genomic_DNA"/>
</dbReference>
<gene>
    <name evidence="1" type="ORF">SAMN05216205_1230</name>
</gene>
<evidence type="ECO:0000313" key="1">
    <source>
        <dbReference type="EMBL" id="SEC01238.1"/>
    </source>
</evidence>
<accession>A0ABY0XRY2</accession>
<evidence type="ECO:0000313" key="2">
    <source>
        <dbReference type="Proteomes" id="UP000199665"/>
    </source>
</evidence>
<comment type="caution">
    <text evidence="1">The sequence shown here is derived from an EMBL/GenBank/DDBJ whole genome shotgun (WGS) entry which is preliminary data.</text>
</comment>
<reference evidence="1 2" key="1">
    <citation type="submission" date="2016-10" db="EMBL/GenBank/DDBJ databases">
        <authorList>
            <person name="Varghese N."/>
            <person name="Submissions S."/>
        </authorList>
    </citation>
    <scope>NUCLEOTIDE SEQUENCE [LARGE SCALE GENOMIC DNA]</scope>
    <source>
        <strain evidence="1 2">DSM 18327</strain>
    </source>
</reference>